<dbReference type="Proteomes" id="UP001497623">
    <property type="component" value="Unassembled WGS sequence"/>
</dbReference>
<dbReference type="AlphaFoldDB" id="A0AAV2QI13"/>
<evidence type="ECO:0000313" key="2">
    <source>
        <dbReference type="EMBL" id="CAL4083097.1"/>
    </source>
</evidence>
<reference evidence="2 3" key="1">
    <citation type="submission" date="2024-05" db="EMBL/GenBank/DDBJ databases">
        <authorList>
            <person name="Wallberg A."/>
        </authorList>
    </citation>
    <scope>NUCLEOTIDE SEQUENCE [LARGE SCALE GENOMIC DNA]</scope>
</reference>
<comment type="caution">
    <text evidence="2">The sequence shown here is derived from an EMBL/GenBank/DDBJ whole genome shotgun (WGS) entry which is preliminary data.</text>
</comment>
<protein>
    <submittedName>
        <fullName evidence="2">Uncharacterized protein</fullName>
    </submittedName>
</protein>
<feature type="compositionally biased region" description="Low complexity" evidence="1">
    <location>
        <begin position="1"/>
        <end position="16"/>
    </location>
</feature>
<dbReference type="EMBL" id="CAXKWB010006508">
    <property type="protein sequence ID" value="CAL4083097.1"/>
    <property type="molecule type" value="Genomic_DNA"/>
</dbReference>
<proteinExistence type="predicted"/>
<feature type="region of interest" description="Disordered" evidence="1">
    <location>
        <begin position="1"/>
        <end position="59"/>
    </location>
</feature>
<feature type="compositionally biased region" description="Basic and acidic residues" evidence="1">
    <location>
        <begin position="46"/>
        <end position="58"/>
    </location>
</feature>
<gene>
    <name evidence="2" type="ORF">MNOR_LOCUS12078</name>
</gene>
<keyword evidence="3" id="KW-1185">Reference proteome</keyword>
<feature type="compositionally biased region" description="Basic and acidic residues" evidence="1">
    <location>
        <begin position="24"/>
        <end position="36"/>
    </location>
</feature>
<organism evidence="2 3">
    <name type="scientific">Meganyctiphanes norvegica</name>
    <name type="common">Northern krill</name>
    <name type="synonym">Thysanopoda norvegica</name>
    <dbReference type="NCBI Taxonomy" id="48144"/>
    <lineage>
        <taxon>Eukaryota</taxon>
        <taxon>Metazoa</taxon>
        <taxon>Ecdysozoa</taxon>
        <taxon>Arthropoda</taxon>
        <taxon>Crustacea</taxon>
        <taxon>Multicrustacea</taxon>
        <taxon>Malacostraca</taxon>
        <taxon>Eumalacostraca</taxon>
        <taxon>Eucarida</taxon>
        <taxon>Euphausiacea</taxon>
        <taxon>Euphausiidae</taxon>
        <taxon>Meganyctiphanes</taxon>
    </lineage>
</organism>
<evidence type="ECO:0000313" key="3">
    <source>
        <dbReference type="Proteomes" id="UP001497623"/>
    </source>
</evidence>
<evidence type="ECO:0000256" key="1">
    <source>
        <dbReference type="SAM" id="MobiDB-lite"/>
    </source>
</evidence>
<name>A0AAV2QI13_MEGNR</name>
<sequence length="136" mass="15579">MLPCQGPPTVQVTTVQETLPGECNRVDHGKRQDTPRGRCKSQHKNNRADHSKRQDTPRGRCKSQCIWSQHKTKDTSPKRGECQSVYVTSLWSHHKTKDISPKRGECQSVYMTSLWSHHKTKDISPKRGSVSLCVWQ</sequence>
<accession>A0AAV2QI13</accession>